<comment type="caution">
    <text evidence="13">The sequence shown here is derived from an EMBL/GenBank/DDBJ whole genome shotgun (WGS) entry which is preliminary data.</text>
</comment>
<comment type="similarity">
    <text evidence="3 10">Belongs to the peptidase S54 family.</text>
</comment>
<evidence type="ECO:0000313" key="13">
    <source>
        <dbReference type="EMBL" id="KAG0648629.1"/>
    </source>
</evidence>
<feature type="transmembrane region" description="Helical" evidence="10">
    <location>
        <begin position="164"/>
        <end position="182"/>
    </location>
</feature>
<dbReference type="PANTHER" id="PTHR22936:SF69">
    <property type="entry name" value="RHOMBOID-LIKE PROTEIN"/>
    <property type="match status" value="1"/>
</dbReference>
<keyword evidence="4 10" id="KW-0645">Protease</keyword>
<evidence type="ECO:0000256" key="4">
    <source>
        <dbReference type="ARBA" id="ARBA00022670"/>
    </source>
</evidence>
<dbReference type="GO" id="GO:0016020">
    <property type="term" value="C:membrane"/>
    <property type="evidence" value="ECO:0007669"/>
    <property type="project" value="UniProtKB-SubCell"/>
</dbReference>
<evidence type="ECO:0000256" key="8">
    <source>
        <dbReference type="ARBA" id="ARBA00022989"/>
    </source>
</evidence>
<accession>A0A9P7AWX9</accession>
<dbReference type="InterPro" id="IPR002610">
    <property type="entry name" value="Peptidase_S54_rhomboid-like"/>
</dbReference>
<evidence type="ECO:0000256" key="3">
    <source>
        <dbReference type="ARBA" id="ARBA00009045"/>
    </source>
</evidence>
<feature type="transmembrane region" description="Helical" evidence="10">
    <location>
        <begin position="316"/>
        <end position="336"/>
    </location>
</feature>
<evidence type="ECO:0000256" key="10">
    <source>
        <dbReference type="RuleBase" id="RU362115"/>
    </source>
</evidence>
<feature type="domain" description="Peptidase S54 rhomboid" evidence="12">
    <location>
        <begin position="275"/>
        <end position="413"/>
    </location>
</feature>
<evidence type="ECO:0000259" key="12">
    <source>
        <dbReference type="Pfam" id="PF01694"/>
    </source>
</evidence>
<comment type="subcellular location">
    <subcellularLocation>
        <location evidence="2 10">Membrane</location>
        <topology evidence="2 10">Multi-pass membrane protein</topology>
    </subcellularLocation>
</comment>
<feature type="transmembrane region" description="Helical" evidence="10">
    <location>
        <begin position="277"/>
        <end position="295"/>
    </location>
</feature>
<keyword evidence="8 10" id="KW-1133">Transmembrane helix</keyword>
<dbReference type="EMBL" id="VNKQ01000009">
    <property type="protein sequence ID" value="KAG0648629.1"/>
    <property type="molecule type" value="Genomic_DNA"/>
</dbReference>
<evidence type="ECO:0000256" key="2">
    <source>
        <dbReference type="ARBA" id="ARBA00004141"/>
    </source>
</evidence>
<feature type="transmembrane region" description="Helical" evidence="10">
    <location>
        <begin position="464"/>
        <end position="485"/>
    </location>
</feature>
<dbReference type="GO" id="GO:0006508">
    <property type="term" value="P:proteolysis"/>
    <property type="evidence" value="ECO:0007669"/>
    <property type="project" value="UniProtKB-KW"/>
</dbReference>
<keyword evidence="14" id="KW-1185">Reference proteome</keyword>
<gene>
    <name evidence="13" type="ORF">D0Z07_5083</name>
</gene>
<keyword evidence="9 10" id="KW-0472">Membrane</keyword>
<dbReference type="Pfam" id="PF01694">
    <property type="entry name" value="Rhomboid"/>
    <property type="match status" value="1"/>
</dbReference>
<evidence type="ECO:0000256" key="1">
    <source>
        <dbReference type="ARBA" id="ARBA00000156"/>
    </source>
</evidence>
<comment type="catalytic activity">
    <reaction evidence="1 10">
        <text>Cleaves type-1 transmembrane domains using a catalytic dyad composed of serine and histidine that are contributed by different transmembrane domains.</text>
        <dbReference type="EC" id="3.4.21.105"/>
    </reaction>
</comment>
<evidence type="ECO:0000256" key="9">
    <source>
        <dbReference type="ARBA" id="ARBA00023136"/>
    </source>
</evidence>
<name>A0A9P7AWX9_9HELO</name>
<feature type="compositionally biased region" description="Low complexity" evidence="11">
    <location>
        <begin position="13"/>
        <end position="40"/>
    </location>
</feature>
<dbReference type="InterPro" id="IPR022764">
    <property type="entry name" value="Peptidase_S54_rhomboid_dom"/>
</dbReference>
<evidence type="ECO:0000256" key="7">
    <source>
        <dbReference type="ARBA" id="ARBA00022825"/>
    </source>
</evidence>
<dbReference type="PANTHER" id="PTHR22936">
    <property type="entry name" value="RHOMBOID-RELATED"/>
    <property type="match status" value="1"/>
</dbReference>
<evidence type="ECO:0000256" key="11">
    <source>
        <dbReference type="SAM" id="MobiDB-lite"/>
    </source>
</evidence>
<feature type="transmembrane region" description="Helical" evidence="10">
    <location>
        <begin position="373"/>
        <end position="389"/>
    </location>
</feature>
<feature type="compositionally biased region" description="Polar residues" evidence="11">
    <location>
        <begin position="41"/>
        <end position="51"/>
    </location>
</feature>
<organism evidence="13 14">
    <name type="scientific">Hyphodiscus hymeniophilus</name>
    <dbReference type="NCBI Taxonomy" id="353542"/>
    <lineage>
        <taxon>Eukaryota</taxon>
        <taxon>Fungi</taxon>
        <taxon>Dikarya</taxon>
        <taxon>Ascomycota</taxon>
        <taxon>Pezizomycotina</taxon>
        <taxon>Leotiomycetes</taxon>
        <taxon>Helotiales</taxon>
        <taxon>Hyphodiscaceae</taxon>
        <taxon>Hyphodiscus</taxon>
    </lineage>
</organism>
<dbReference type="EC" id="3.4.21.105" evidence="10"/>
<keyword evidence="7 10" id="KW-0720">Serine protease</keyword>
<dbReference type="Proteomes" id="UP000785200">
    <property type="component" value="Unassembled WGS sequence"/>
</dbReference>
<feature type="region of interest" description="Disordered" evidence="11">
    <location>
        <begin position="422"/>
        <end position="443"/>
    </location>
</feature>
<dbReference type="AlphaFoldDB" id="A0A9P7AWX9"/>
<evidence type="ECO:0000256" key="6">
    <source>
        <dbReference type="ARBA" id="ARBA00022801"/>
    </source>
</evidence>
<sequence>MAANDYYNPTSRQNQTPQPYYQSYNPQQPPLQSLPSYHSQTPSQYPSTASPVSPFEAPFDDHVYPAGGIGGQQHVKDSQSTLGADSRYYGQGGGGKQDSTTSFRDDIPLRDHPGGMTMKSNVDGNDHVYDANDPAAPPHLMEEARPKRRSRLDMITNPKRRIPWVTYIFTIAQIAVFIAEIVKNAVLTGSPIEIHPQFNPMIGPSPYVQINMGGRYMPCMHNVVGIQDSTIEIGWNCPNSTSNGIGPCTLSELCGFNGVPNPLYDGNIDQKPEPNQWFRFIIPMFLHAGFVHIGFNMLLQLTLGREMEIAIGPVRYFLVYVSSGIFGFVLGGNFAASGIVSTGASGCLFGIVALTLLDLLYTWRERVSPWKDFAFIGLDVVISFVLGLLPGLDNFSHIGGFLMGLVLGICILRSPNALRARTDQDDPPYTPVTKASNGDKPNAGVTGFVRNPVGFFKGRRGAWWAWWLVRAASLAAVFIIFILLLKNFYVYRKTCSWCKYLSCINVNNWCNQGNIAVTKTNTTSKRSVLDSWDAMAKLYEG</sequence>
<dbReference type="Gene3D" id="1.20.1540.10">
    <property type="entry name" value="Rhomboid-like"/>
    <property type="match status" value="1"/>
</dbReference>
<dbReference type="OrthoDB" id="2146116at2759"/>
<feature type="transmembrane region" description="Helical" evidence="10">
    <location>
        <begin position="342"/>
        <end position="361"/>
    </location>
</feature>
<evidence type="ECO:0000256" key="5">
    <source>
        <dbReference type="ARBA" id="ARBA00022692"/>
    </source>
</evidence>
<keyword evidence="6 10" id="KW-0378">Hydrolase</keyword>
<dbReference type="GO" id="GO:0004252">
    <property type="term" value="F:serine-type endopeptidase activity"/>
    <property type="evidence" value="ECO:0007669"/>
    <property type="project" value="InterPro"/>
</dbReference>
<dbReference type="SUPFAM" id="SSF144091">
    <property type="entry name" value="Rhomboid-like"/>
    <property type="match status" value="1"/>
</dbReference>
<proteinExistence type="inferred from homology"/>
<comment type="function">
    <text evidence="10">Serine protease involved in intramembrane proteolysis.</text>
</comment>
<protein>
    <recommendedName>
        <fullName evidence="10">Rhomboid-type serine protease</fullName>
        <ecNumber evidence="10">3.4.21.105</ecNumber>
    </recommendedName>
</protein>
<comment type="caution">
    <text evidence="10">Lacks conserved residue(s) required for the propagation of feature annotation.</text>
</comment>
<keyword evidence="5 10" id="KW-0812">Transmembrane</keyword>
<feature type="region of interest" description="Disordered" evidence="11">
    <location>
        <begin position="1"/>
        <end position="104"/>
    </location>
</feature>
<evidence type="ECO:0000313" key="14">
    <source>
        <dbReference type="Proteomes" id="UP000785200"/>
    </source>
</evidence>
<dbReference type="InterPro" id="IPR035952">
    <property type="entry name" value="Rhomboid-like_sf"/>
</dbReference>
<reference evidence="13" key="1">
    <citation type="submission" date="2019-07" db="EMBL/GenBank/DDBJ databases">
        <title>Hyphodiscus hymeniophilus genome sequencing and assembly.</title>
        <authorList>
            <person name="Kramer G."/>
            <person name="Nodwell J."/>
        </authorList>
    </citation>
    <scope>NUCLEOTIDE SEQUENCE</scope>
    <source>
        <strain evidence="13">ATCC 34498</strain>
    </source>
</reference>